<dbReference type="InterPro" id="IPR056823">
    <property type="entry name" value="TEN-like_YD-shell"/>
</dbReference>
<reference evidence="5 6" key="1">
    <citation type="submission" date="2020-04" db="EMBL/GenBank/DDBJ databases">
        <title>MicrobeNet Type strains.</title>
        <authorList>
            <person name="Nicholson A.C."/>
        </authorList>
    </citation>
    <scope>NUCLEOTIDE SEQUENCE [LARGE SCALE GENOMIC DNA]</scope>
    <source>
        <strain evidence="5 6">DSM 40738</strain>
    </source>
</reference>
<comment type="caution">
    <text evidence="5">The sequence shown here is derived from an EMBL/GenBank/DDBJ whole genome shotgun (WGS) entry which is preliminary data.</text>
</comment>
<dbReference type="InterPro" id="IPR050708">
    <property type="entry name" value="T6SS_VgrG/RHS"/>
</dbReference>
<dbReference type="NCBIfam" id="TIGR03696">
    <property type="entry name" value="Rhs_assc_core"/>
    <property type="match status" value="1"/>
</dbReference>
<keyword evidence="1" id="KW-0677">Repeat</keyword>
<feature type="region of interest" description="Disordered" evidence="2">
    <location>
        <begin position="20"/>
        <end position="91"/>
    </location>
</feature>
<dbReference type="InterPro" id="IPR045351">
    <property type="entry name" value="DUF6531"/>
</dbReference>
<keyword evidence="6" id="KW-1185">Reference proteome</keyword>
<dbReference type="Gene3D" id="2.180.10.10">
    <property type="entry name" value="RHS repeat-associated core"/>
    <property type="match status" value="3"/>
</dbReference>
<dbReference type="PANTHER" id="PTHR32305:SF15">
    <property type="entry name" value="PROTEIN RHSA-RELATED"/>
    <property type="match status" value="1"/>
</dbReference>
<protein>
    <submittedName>
        <fullName evidence="5">RHS repeat-associated core domain-containing protein</fullName>
    </submittedName>
</protein>
<feature type="domain" description="DUF6531" evidence="3">
    <location>
        <begin position="116"/>
        <end position="186"/>
    </location>
</feature>
<dbReference type="AlphaFoldDB" id="A0AA44DG61"/>
<proteinExistence type="predicted"/>
<accession>A0AA44DG61</accession>
<evidence type="ECO:0000256" key="2">
    <source>
        <dbReference type="SAM" id="MobiDB-lite"/>
    </source>
</evidence>
<name>A0AA44DG61_STRE0</name>
<dbReference type="EMBL" id="JAAXOU010000206">
    <property type="protein sequence ID" value="NKY15680.1"/>
    <property type="molecule type" value="Genomic_DNA"/>
</dbReference>
<dbReference type="Pfam" id="PF05593">
    <property type="entry name" value="RHS_repeat"/>
    <property type="match status" value="4"/>
</dbReference>
<dbReference type="InterPro" id="IPR022385">
    <property type="entry name" value="Rhs_assc_core"/>
</dbReference>
<dbReference type="Proteomes" id="UP000570003">
    <property type="component" value="Unassembled WGS sequence"/>
</dbReference>
<feature type="domain" description="Teneurin-like YD-shell" evidence="4">
    <location>
        <begin position="895"/>
        <end position="989"/>
    </location>
</feature>
<evidence type="ECO:0000259" key="4">
    <source>
        <dbReference type="Pfam" id="PF25023"/>
    </source>
</evidence>
<dbReference type="Pfam" id="PF25023">
    <property type="entry name" value="TEN_YD-shell"/>
    <property type="match status" value="1"/>
</dbReference>
<evidence type="ECO:0000256" key="1">
    <source>
        <dbReference type="ARBA" id="ARBA00022737"/>
    </source>
</evidence>
<organism evidence="5 6">
    <name type="scientific">Streptomyces somaliensis (strain ATCC 33201 / DSM 40738 / JCM 12659 / KCTC 9044 / NCTC 11332 / NRRL B-12077 / IP 733)</name>
    <dbReference type="NCBI Taxonomy" id="1134445"/>
    <lineage>
        <taxon>Bacteria</taxon>
        <taxon>Bacillati</taxon>
        <taxon>Actinomycetota</taxon>
        <taxon>Actinomycetes</taxon>
        <taxon>Kitasatosporales</taxon>
        <taxon>Streptomycetaceae</taxon>
        <taxon>Streptomyces</taxon>
    </lineage>
</organism>
<evidence type="ECO:0000313" key="6">
    <source>
        <dbReference type="Proteomes" id="UP000570003"/>
    </source>
</evidence>
<evidence type="ECO:0000313" key="5">
    <source>
        <dbReference type="EMBL" id="NKY15680.1"/>
    </source>
</evidence>
<sequence>MITSGDLALSSFPAAGAVAQKKAPALSAWGESSPRPAAPQIPVGINKPVPSEPSTTPSAEEAAWRAAQEQRPDGSEPQKSARSTPGVLTFVPEGQGGVPWHRYSDTRLTDALVARVNLSNGNLMLAATDFDITGVGQKLKLTRTYNSFTGPYSQMDNWWQGYERQLDVMFTGVVIHYDATGATVRFAKNADGTFTTPTGYSKDLKKNADGTYTLTDRKSGSKDTYNASGNLTKVTDKNNGTITVTRHEQDGEHTGFKLTETRSGHWIDLVRSNETHWQATDNADRTVSYELSTPGADGKGGGNLVKSTDTDGKTTLYAYDSSNRLAKITTPRGNETLFNYDSKNRVVSVQRLDGGSGPTWTYAYNTEYPWQAGTTTATDPDGDRTVHTHNADGEITKVTDPLGHNRSTTYQNHLVQTATDAMGTGAEGTGGNVTTYGWDTRNNPVSAKLPTGANATTQYQTIAGADLPTSMTNADGRKDTYAYDTAGNTLSVTTSGTTGGQLTYTYNGTTPTCGGFQGQRCTAKDANGKTTSFTYDTKGNLTKVTPPAPLGATTYAYDILGRTATSTDGRGVKTLYTYDARDRITKTDTSGYATVTYTYDEDGNLTSRTDGTGTTTWTFDGLNREQFRKLQDDSLTTLAYTPGGEVDWYQDPNGKTDYTWDAAGRLTELLDPAGKKTTYTYNNNDKRTKTTYPGGTTQSITLDASSRPTAVKTVSGTVTLVDLAYTYKYGTNNATDGTKIRTLKNNTTQIITTYGYDSQGRLIRVDPQKTGESPLPWNYSYDKAGNLLTVSAISGASYAYNDASQLTTSNGTTTGWSYDKAGNETAAAPAGGTFRTSQTWTDHSQLKSIATTGVARTLTHAGTDNTERTKLADTTFHHTALGLTGTTTAGTDTGFIREPAGTLNSVRNAGKSYYYLTDATGNVLGLVDEAGKRTHAYTYSAYGTSQNATEAFSQPYRFAGAYLDPTGLYKMGARYYDPALGRFTQPDPSGQETNPYRYAEGDPVNHTDPTGLLSVDGIGNALGIGSILYSGLTEGEDAAEAATAAMIAEIGITGLCVAGAAAFTNVGAVAATPYCMAIGAGAATYVGATYQNNLS</sequence>
<dbReference type="InterPro" id="IPR031325">
    <property type="entry name" value="RHS_repeat"/>
</dbReference>
<dbReference type="PANTHER" id="PTHR32305">
    <property type="match status" value="1"/>
</dbReference>
<dbReference type="NCBIfam" id="TIGR01643">
    <property type="entry name" value="YD_repeat_2x"/>
    <property type="match status" value="5"/>
</dbReference>
<dbReference type="InterPro" id="IPR006530">
    <property type="entry name" value="YD"/>
</dbReference>
<dbReference type="Pfam" id="PF20148">
    <property type="entry name" value="DUF6531"/>
    <property type="match status" value="1"/>
</dbReference>
<gene>
    <name evidence="5" type="ORF">HGA06_16435</name>
</gene>
<evidence type="ECO:0000259" key="3">
    <source>
        <dbReference type="Pfam" id="PF20148"/>
    </source>
</evidence>